<dbReference type="PRINTS" id="PR00725">
    <property type="entry name" value="DADACBPTASE1"/>
</dbReference>
<sequence>MKKSKYICVFILLFIYLFPLNTYASELPPNINGQYAVTIDLETNEIIYAKNIDTRAYPASITKLLTAVLLTENFDKNNILTYSSKAQAQEPVSYTTRIHYLPSGETMTAQNAMDALLLKSCNDIAYMIAENVCKSSKDFADLMNSRAVELNLNFIAYIKKHKVILANN</sequence>
<dbReference type="Gene3D" id="3.40.710.10">
    <property type="entry name" value="DD-peptidase/beta-lactamase superfamily"/>
    <property type="match status" value="1"/>
</dbReference>
<dbReference type="GO" id="GO:0071555">
    <property type="term" value="P:cell wall organization"/>
    <property type="evidence" value="ECO:0007669"/>
    <property type="project" value="UniProtKB-KW"/>
</dbReference>
<dbReference type="GO" id="GO:0006508">
    <property type="term" value="P:proteolysis"/>
    <property type="evidence" value="ECO:0007669"/>
    <property type="project" value="InterPro"/>
</dbReference>
<evidence type="ECO:0000259" key="9">
    <source>
        <dbReference type="Pfam" id="PF00768"/>
    </source>
</evidence>
<organism evidence="10 11">
    <name type="scientific">Clostridium tepidiprofundi DSM 19306</name>
    <dbReference type="NCBI Taxonomy" id="1121338"/>
    <lineage>
        <taxon>Bacteria</taxon>
        <taxon>Bacillati</taxon>
        <taxon>Bacillota</taxon>
        <taxon>Clostridia</taxon>
        <taxon>Eubacteriales</taxon>
        <taxon>Clostridiaceae</taxon>
        <taxon>Clostridium</taxon>
    </lineage>
</organism>
<evidence type="ECO:0000256" key="4">
    <source>
        <dbReference type="ARBA" id="ARBA00022960"/>
    </source>
</evidence>
<dbReference type="Proteomes" id="UP000075531">
    <property type="component" value="Unassembled WGS sequence"/>
</dbReference>
<proteinExistence type="inferred from homology"/>
<feature type="active site" description="Acyl-ester intermediate" evidence="7">
    <location>
        <position position="60"/>
    </location>
</feature>
<keyword evidence="10" id="KW-0645">Protease</keyword>
<keyword evidence="3 10" id="KW-0378">Hydrolase</keyword>
<keyword evidence="11" id="KW-1185">Reference proteome</keyword>
<dbReference type="RefSeq" id="WP_066826851.1">
    <property type="nucleotide sequence ID" value="NZ_LTBA01000044.1"/>
</dbReference>
<dbReference type="EMBL" id="LTBA01000044">
    <property type="protein sequence ID" value="KYH31672.1"/>
    <property type="molecule type" value="Genomic_DNA"/>
</dbReference>
<dbReference type="GO" id="GO:0009252">
    <property type="term" value="P:peptidoglycan biosynthetic process"/>
    <property type="evidence" value="ECO:0007669"/>
    <property type="project" value="UniProtKB-KW"/>
</dbReference>
<name>A0A151AVT0_9CLOT</name>
<keyword evidence="10" id="KW-0121">Carboxypeptidase</keyword>
<evidence type="ECO:0000256" key="5">
    <source>
        <dbReference type="ARBA" id="ARBA00022984"/>
    </source>
</evidence>
<keyword evidence="2" id="KW-0732">Signal</keyword>
<accession>A0A151AVT0</accession>
<dbReference type="GO" id="GO:0009002">
    <property type="term" value="F:serine-type D-Ala-D-Ala carboxypeptidase activity"/>
    <property type="evidence" value="ECO:0007669"/>
    <property type="project" value="UniProtKB-EC"/>
</dbReference>
<evidence type="ECO:0000256" key="7">
    <source>
        <dbReference type="PIRSR" id="PIRSR618044-1"/>
    </source>
</evidence>
<protein>
    <submittedName>
        <fullName evidence="10">D-alanyl-D-alanine carboxypeptidase DacF</fullName>
        <ecNumber evidence="10">3.4.16.4</ecNumber>
    </submittedName>
</protein>
<feature type="domain" description="Peptidase S11 D-alanyl-D-alanine carboxypeptidase A N-terminal" evidence="9">
    <location>
        <begin position="27"/>
        <end position="157"/>
    </location>
</feature>
<keyword evidence="5" id="KW-0573">Peptidoglycan synthesis</keyword>
<comment type="similarity">
    <text evidence="1 8">Belongs to the peptidase S11 family.</text>
</comment>
<evidence type="ECO:0000313" key="11">
    <source>
        <dbReference type="Proteomes" id="UP000075531"/>
    </source>
</evidence>
<feature type="active site" evidence="7">
    <location>
        <position position="120"/>
    </location>
</feature>
<evidence type="ECO:0000313" key="10">
    <source>
        <dbReference type="EMBL" id="KYH31672.1"/>
    </source>
</evidence>
<dbReference type="InterPro" id="IPR012338">
    <property type="entry name" value="Beta-lactam/transpept-like"/>
</dbReference>
<evidence type="ECO:0000256" key="2">
    <source>
        <dbReference type="ARBA" id="ARBA00022729"/>
    </source>
</evidence>
<comment type="caution">
    <text evidence="10">The sequence shown here is derived from an EMBL/GenBank/DDBJ whole genome shotgun (WGS) entry which is preliminary data.</text>
</comment>
<dbReference type="PATRIC" id="fig|1121338.3.peg.2414"/>
<dbReference type="OrthoDB" id="1701915at2"/>
<dbReference type="InterPro" id="IPR018044">
    <property type="entry name" value="Peptidase_S11"/>
</dbReference>
<evidence type="ECO:0000256" key="1">
    <source>
        <dbReference type="ARBA" id="ARBA00007164"/>
    </source>
</evidence>
<dbReference type="GO" id="GO:0008360">
    <property type="term" value="P:regulation of cell shape"/>
    <property type="evidence" value="ECO:0007669"/>
    <property type="project" value="UniProtKB-KW"/>
</dbReference>
<dbReference type="SUPFAM" id="SSF56601">
    <property type="entry name" value="beta-lactamase/transpeptidase-like"/>
    <property type="match status" value="1"/>
</dbReference>
<evidence type="ECO:0000256" key="8">
    <source>
        <dbReference type="RuleBase" id="RU004016"/>
    </source>
</evidence>
<dbReference type="EC" id="3.4.16.4" evidence="10"/>
<feature type="active site" description="Proton acceptor" evidence="7">
    <location>
        <position position="63"/>
    </location>
</feature>
<evidence type="ECO:0000256" key="3">
    <source>
        <dbReference type="ARBA" id="ARBA00022801"/>
    </source>
</evidence>
<dbReference type="AlphaFoldDB" id="A0A151AVT0"/>
<gene>
    <name evidence="10" type="primary">dacF_2</name>
    <name evidence="10" type="ORF">CLTEP_23350</name>
</gene>
<reference evidence="10 11" key="1">
    <citation type="submission" date="2016-02" db="EMBL/GenBank/DDBJ databases">
        <title>Genome sequence of Clostridium tepidiprofundi DSM 19306.</title>
        <authorList>
            <person name="Poehlein A."/>
            <person name="Daniel R."/>
        </authorList>
    </citation>
    <scope>NUCLEOTIDE SEQUENCE [LARGE SCALE GENOMIC DNA]</scope>
    <source>
        <strain evidence="10 11">DSM 19306</strain>
    </source>
</reference>
<dbReference type="STRING" id="1121338.CLTEP_23350"/>
<keyword evidence="6" id="KW-0961">Cell wall biogenesis/degradation</keyword>
<dbReference type="InterPro" id="IPR001967">
    <property type="entry name" value="Peptidase_S11_N"/>
</dbReference>
<keyword evidence="4" id="KW-0133">Cell shape</keyword>
<dbReference type="Pfam" id="PF00768">
    <property type="entry name" value="Peptidase_S11"/>
    <property type="match status" value="1"/>
</dbReference>
<evidence type="ECO:0000256" key="6">
    <source>
        <dbReference type="ARBA" id="ARBA00023316"/>
    </source>
</evidence>